<organism evidence="1 2">
    <name type="scientific">Paradevosia tibetensis</name>
    <dbReference type="NCBI Taxonomy" id="1447062"/>
    <lineage>
        <taxon>Bacteria</taxon>
        <taxon>Pseudomonadati</taxon>
        <taxon>Pseudomonadota</taxon>
        <taxon>Alphaproteobacteria</taxon>
        <taxon>Hyphomicrobiales</taxon>
        <taxon>Devosiaceae</taxon>
        <taxon>Paradevosia</taxon>
    </lineage>
</organism>
<dbReference type="InterPro" id="IPR028250">
    <property type="entry name" value="DsbDN"/>
</dbReference>
<dbReference type="Proteomes" id="UP000321062">
    <property type="component" value="Chromosome"/>
</dbReference>
<gene>
    <name evidence="1" type="ORF">FNA67_05260</name>
</gene>
<proteinExistence type="predicted"/>
<dbReference type="KEGG" id="yti:FNA67_05260"/>
<protein>
    <submittedName>
        <fullName evidence="1">Uncharacterized protein</fullName>
    </submittedName>
</protein>
<dbReference type="RefSeq" id="WP_147655307.1">
    <property type="nucleotide sequence ID" value="NZ_BMFM01000001.1"/>
</dbReference>
<sequence>MRSLVLVFATLSTVPVLAAESAWQELVPGVRARLVTSDVLDADGTTLAGIQIDMPQNYKTYWKTPGQTGIPTEIDLAGSQGVEGYQILWPYPTVDNAAGYLDYVYFGPTVLPLELKIASDAPSVVVSAVMGICSDICMPAKASFAMPLQFAKADAGEGLRLRQALANTPMPWQQNPEAIGDVVFDQATGALKVKVEDARVDSQSLIASFGDAGLLFGVPQKSPEPGIVLLPSLGTDKIEGLEGQPVQLTFMTDMGPFEVSRRVLPMAASSR</sequence>
<dbReference type="OrthoDB" id="9811036at2"/>
<dbReference type="AlphaFoldDB" id="A0A5B9DKE2"/>
<evidence type="ECO:0000313" key="2">
    <source>
        <dbReference type="Proteomes" id="UP000321062"/>
    </source>
</evidence>
<dbReference type="EMBL" id="CP041690">
    <property type="protein sequence ID" value="QEE19617.1"/>
    <property type="molecule type" value="Genomic_DNA"/>
</dbReference>
<dbReference type="Pfam" id="PF11412">
    <property type="entry name" value="DsbD_N"/>
    <property type="match status" value="1"/>
</dbReference>
<name>A0A5B9DKE2_9HYPH</name>
<accession>A0A5B9DKE2</accession>
<reference evidence="1 2" key="1">
    <citation type="journal article" date="2015" name="Int. J. Syst. Evol. Microbiol.">
        <title>Youhaiella tibetensis gen. nov., sp. nov., isolated from subsurface sediment.</title>
        <authorList>
            <person name="Wang Y.X."/>
            <person name="Huang F.Q."/>
            <person name="Nogi Y."/>
            <person name="Pang S.J."/>
            <person name="Wang P.K."/>
            <person name="Lv J."/>
        </authorList>
    </citation>
    <scope>NUCLEOTIDE SEQUENCE [LARGE SCALE GENOMIC DNA]</scope>
    <source>
        <strain evidence="2">fig4</strain>
    </source>
</reference>
<keyword evidence="2" id="KW-1185">Reference proteome</keyword>
<evidence type="ECO:0000313" key="1">
    <source>
        <dbReference type="EMBL" id="QEE19617.1"/>
    </source>
</evidence>